<dbReference type="EMBL" id="CABWMH010000007">
    <property type="protein sequence ID" value="VXB52530.1"/>
    <property type="molecule type" value="Genomic_DNA"/>
</dbReference>
<feature type="region of interest" description="Disordered" evidence="1">
    <location>
        <begin position="76"/>
        <end position="99"/>
    </location>
</feature>
<name>A0AAX3J3K6_9GAMM</name>
<evidence type="ECO:0000256" key="2">
    <source>
        <dbReference type="SAM" id="Phobius"/>
    </source>
</evidence>
<keyword evidence="2" id="KW-0472">Membrane</keyword>
<organism evidence="3 4">
    <name type="scientific">Pantoea brenneri</name>
    <dbReference type="NCBI Taxonomy" id="472694"/>
    <lineage>
        <taxon>Bacteria</taxon>
        <taxon>Pseudomonadati</taxon>
        <taxon>Pseudomonadota</taxon>
        <taxon>Gammaproteobacteria</taxon>
        <taxon>Enterobacterales</taxon>
        <taxon>Erwiniaceae</taxon>
        <taxon>Pantoea</taxon>
    </lineage>
</organism>
<reference evidence="3 4" key="1">
    <citation type="submission" date="2019-10" db="EMBL/GenBank/DDBJ databases">
        <authorList>
            <person name="Karimi E."/>
        </authorList>
    </citation>
    <scope>NUCLEOTIDE SEQUENCE [LARGE SCALE GENOMIC DNA]</scope>
    <source>
        <strain evidence="3">Pantoea sp. 111</strain>
    </source>
</reference>
<feature type="compositionally biased region" description="Polar residues" evidence="1">
    <location>
        <begin position="111"/>
        <end position="126"/>
    </location>
</feature>
<gene>
    <name evidence="3" type="ORF">PANT111_150162</name>
</gene>
<evidence type="ECO:0000313" key="3">
    <source>
        <dbReference type="EMBL" id="VXB52530.1"/>
    </source>
</evidence>
<proteinExistence type="predicted"/>
<keyword evidence="2" id="KW-0812">Transmembrane</keyword>
<comment type="caution">
    <text evidence="3">The sequence shown here is derived from an EMBL/GenBank/DDBJ whole genome shotgun (WGS) entry which is preliminary data.</text>
</comment>
<dbReference type="Pfam" id="PF10721">
    <property type="entry name" value="DUF2514"/>
    <property type="match status" value="1"/>
</dbReference>
<keyword evidence="2" id="KW-1133">Transmembrane helix</keyword>
<accession>A0AAX3J3K6</accession>
<evidence type="ECO:0000256" key="1">
    <source>
        <dbReference type="SAM" id="MobiDB-lite"/>
    </source>
</evidence>
<protein>
    <recommendedName>
        <fullName evidence="5">Endopeptidase</fullName>
    </recommendedName>
</protein>
<evidence type="ECO:0000313" key="4">
    <source>
        <dbReference type="Proteomes" id="UP000433737"/>
    </source>
</evidence>
<dbReference type="AlphaFoldDB" id="A0AAX3J3K6"/>
<sequence>MIGAASFLKAYWRPLVALLLVAVGSLMILRVGYGIADRAWQEQWDQRDKADAAAKLAFTQEQRRIELSRQAEIDEIQRKADEENRKADANRAAAERAADRLQSGIQNAIAQLQQRRGSDTGTTSSGKAGRNPGDLLAQLYREIDSTAGELAAEADRRGRVALTCERSYDAIRNSSLKPARK</sequence>
<evidence type="ECO:0008006" key="5">
    <source>
        <dbReference type="Google" id="ProtNLM"/>
    </source>
</evidence>
<dbReference type="Proteomes" id="UP000433737">
    <property type="component" value="Unassembled WGS sequence"/>
</dbReference>
<feature type="transmembrane region" description="Helical" evidence="2">
    <location>
        <begin position="12"/>
        <end position="33"/>
    </location>
</feature>
<feature type="region of interest" description="Disordered" evidence="1">
    <location>
        <begin position="111"/>
        <end position="133"/>
    </location>
</feature>
<dbReference type="InterPro" id="IPR019659">
    <property type="entry name" value="DUF2514"/>
</dbReference>